<dbReference type="GO" id="GO:0004820">
    <property type="term" value="F:glycine-tRNA ligase activity"/>
    <property type="evidence" value="ECO:0007669"/>
    <property type="project" value="UniProtKB-UniRule"/>
</dbReference>
<evidence type="ECO:0000313" key="9">
    <source>
        <dbReference type="EMBL" id="SMC09471.1"/>
    </source>
</evidence>
<reference evidence="10" key="1">
    <citation type="submission" date="2017-04" db="EMBL/GenBank/DDBJ databases">
        <authorList>
            <person name="Varghese N."/>
            <person name="Submissions S."/>
        </authorList>
    </citation>
    <scope>NUCLEOTIDE SEQUENCE [LARGE SCALE GENOMIC DNA]</scope>
    <source>
        <strain evidence="10">DSM 16512</strain>
    </source>
</reference>
<evidence type="ECO:0000256" key="4">
    <source>
        <dbReference type="ARBA" id="ARBA00022840"/>
    </source>
</evidence>
<keyword evidence="2 8" id="KW-0436">Ligase</keyword>
<dbReference type="Pfam" id="PF02092">
    <property type="entry name" value="tRNA_synt_2f"/>
    <property type="match status" value="1"/>
</dbReference>
<gene>
    <name evidence="8" type="primary">glyS</name>
    <name evidence="9" type="ORF">SAMN05660197_1279</name>
</gene>
<dbReference type="PANTHER" id="PTHR30075:SF2">
    <property type="entry name" value="GLYCINE--TRNA LIGASE, CHLOROPLASTIC_MITOCHONDRIAL 2"/>
    <property type="match status" value="1"/>
</dbReference>
<evidence type="ECO:0000313" key="10">
    <source>
        <dbReference type="Proteomes" id="UP000192602"/>
    </source>
</evidence>
<organism evidence="9 10">
    <name type="scientific">Nitratiruptor tergarcus DSM 16512</name>
    <dbReference type="NCBI Taxonomy" id="1069081"/>
    <lineage>
        <taxon>Bacteria</taxon>
        <taxon>Pseudomonadati</taxon>
        <taxon>Campylobacterota</taxon>
        <taxon>Epsilonproteobacteria</taxon>
        <taxon>Nautiliales</taxon>
        <taxon>Nitratiruptoraceae</taxon>
        <taxon>Nitratiruptor</taxon>
    </lineage>
</organism>
<evidence type="ECO:0000256" key="8">
    <source>
        <dbReference type="HAMAP-Rule" id="MF_00255"/>
    </source>
</evidence>
<dbReference type="GO" id="GO:0006426">
    <property type="term" value="P:glycyl-tRNA aminoacylation"/>
    <property type="evidence" value="ECO:0007669"/>
    <property type="project" value="UniProtKB-UniRule"/>
</dbReference>
<dbReference type="NCBIfam" id="TIGR00211">
    <property type="entry name" value="glyS"/>
    <property type="match status" value="1"/>
</dbReference>
<dbReference type="GO" id="GO:0005524">
    <property type="term" value="F:ATP binding"/>
    <property type="evidence" value="ECO:0007669"/>
    <property type="project" value="UniProtKB-UniRule"/>
</dbReference>
<evidence type="ECO:0000256" key="7">
    <source>
        <dbReference type="ARBA" id="ARBA00047937"/>
    </source>
</evidence>
<dbReference type="InterPro" id="IPR006194">
    <property type="entry name" value="Gly-tRNA-synth_heterodimer"/>
</dbReference>
<keyword evidence="4 8" id="KW-0067">ATP-binding</keyword>
<comment type="subcellular location">
    <subcellularLocation>
        <location evidence="8">Cytoplasm</location>
    </subcellularLocation>
</comment>
<keyword evidence="5 8" id="KW-0648">Protein biosynthesis</keyword>
<dbReference type="PROSITE" id="PS50861">
    <property type="entry name" value="AA_TRNA_LIGASE_II_GLYAB"/>
    <property type="match status" value="1"/>
</dbReference>
<dbReference type="PANTHER" id="PTHR30075">
    <property type="entry name" value="GLYCYL-TRNA SYNTHETASE"/>
    <property type="match status" value="1"/>
</dbReference>
<evidence type="ECO:0000256" key="1">
    <source>
        <dbReference type="ARBA" id="ARBA00008226"/>
    </source>
</evidence>
<dbReference type="PRINTS" id="PR01045">
    <property type="entry name" value="TRNASYNTHGB"/>
</dbReference>
<dbReference type="Proteomes" id="UP000192602">
    <property type="component" value="Unassembled WGS sequence"/>
</dbReference>
<sequence>MKSIWKKRVLMQTTLLIEIGVEELPAIPFLKELPNIEKKWENILEDFSLKSGFSFYYTPRRLVLWHREFPTEQPTTYEEFFGAPLEIAFKDGEPTKAAIGFAKKCGVDVKDLSTIKRGNKEVLYYKKEIPGRQAKDILPHMVQQWLASLDFGKKMRWGDVKAEFIRPVRWAVINLGSEFIDAELFGITASNFTYVHRSVSLEPVTIENPKEYFAVLKEGGVILCPDARYEKIENEFANIQKSGVAIDKDEDLLAEVVTITEFPTALEGGFDEKFLQLPPEVIVTSMKEHQRYFPVYKDGKLQNLFVVVSNAYTQDFDVVVRGNERVLKARLSDALFFWENDLKKGLDFEGLKEVVFMNGLGTLFDKTLRELKIAQALYAQYENLFQEPGQAKALLERAVMLSYADLLTEMVYEFTELQGIMGYYYALAQGEDEQVALAIKEQYLPQGEESELPSSLFSALVALSKKLDTLMALFSVGKIPTGSRDPFGLRRAALGVIRIVLAYNLHFDLEKVFTELASEYREFDTKKLVEFFLERLYQFYDVNPSVVSAVIATQERDLLEIDKRIKALANIVQSSDFKEIFTTFKRVANIVKDIDVEQDLRVDESLFTSEYERELYEEFKKRASVDYPDIETRLTALFDLKHKIDLFFDNVLVNAEDEKLRTNRKNLIASIYKEFRKIADIKEISV</sequence>
<name>A0A1W1WT40_9BACT</name>
<keyword evidence="8" id="KW-0963">Cytoplasm</keyword>
<dbReference type="STRING" id="1069081.SAMN05660197_1279"/>
<proteinExistence type="inferred from homology"/>
<evidence type="ECO:0000256" key="5">
    <source>
        <dbReference type="ARBA" id="ARBA00022917"/>
    </source>
</evidence>
<dbReference type="EC" id="6.1.1.14" evidence="8"/>
<dbReference type="EMBL" id="FWWZ01000001">
    <property type="protein sequence ID" value="SMC09471.1"/>
    <property type="molecule type" value="Genomic_DNA"/>
</dbReference>
<comment type="catalytic activity">
    <reaction evidence="7 8">
        <text>tRNA(Gly) + glycine + ATP = glycyl-tRNA(Gly) + AMP + diphosphate</text>
        <dbReference type="Rhea" id="RHEA:16013"/>
        <dbReference type="Rhea" id="RHEA-COMP:9664"/>
        <dbReference type="Rhea" id="RHEA-COMP:9683"/>
        <dbReference type="ChEBI" id="CHEBI:30616"/>
        <dbReference type="ChEBI" id="CHEBI:33019"/>
        <dbReference type="ChEBI" id="CHEBI:57305"/>
        <dbReference type="ChEBI" id="CHEBI:78442"/>
        <dbReference type="ChEBI" id="CHEBI:78522"/>
        <dbReference type="ChEBI" id="CHEBI:456215"/>
        <dbReference type="EC" id="6.1.1.14"/>
    </reaction>
</comment>
<dbReference type="HAMAP" id="MF_00255">
    <property type="entry name" value="Gly_tRNA_synth_beta"/>
    <property type="match status" value="1"/>
</dbReference>
<dbReference type="InterPro" id="IPR015944">
    <property type="entry name" value="Gly-tRNA-synth_bsu"/>
</dbReference>
<dbReference type="SUPFAM" id="SSF109604">
    <property type="entry name" value="HD-domain/PDEase-like"/>
    <property type="match status" value="1"/>
</dbReference>
<keyword evidence="3 8" id="KW-0547">Nucleotide-binding</keyword>
<evidence type="ECO:0000256" key="2">
    <source>
        <dbReference type="ARBA" id="ARBA00022598"/>
    </source>
</evidence>
<keyword evidence="10" id="KW-1185">Reference proteome</keyword>
<comment type="subunit">
    <text evidence="8">Tetramer of two alpha and two beta subunits.</text>
</comment>
<dbReference type="GO" id="GO:0005829">
    <property type="term" value="C:cytosol"/>
    <property type="evidence" value="ECO:0007669"/>
    <property type="project" value="TreeGrafter"/>
</dbReference>
<accession>A0A1W1WT40</accession>
<evidence type="ECO:0000256" key="6">
    <source>
        <dbReference type="ARBA" id="ARBA00023146"/>
    </source>
</evidence>
<protein>
    <recommendedName>
        <fullName evidence="8">Glycine--tRNA ligase beta subunit</fullName>
        <ecNumber evidence="8">6.1.1.14</ecNumber>
    </recommendedName>
    <alternativeName>
        <fullName evidence="8">Glycyl-tRNA synthetase beta subunit</fullName>
        <shortName evidence="8">GlyRS</shortName>
    </alternativeName>
</protein>
<evidence type="ECO:0000256" key="3">
    <source>
        <dbReference type="ARBA" id="ARBA00022741"/>
    </source>
</evidence>
<dbReference type="AlphaFoldDB" id="A0A1W1WT40"/>
<comment type="similarity">
    <text evidence="1 8">Belongs to the class-II aminoacyl-tRNA synthetase family.</text>
</comment>
<keyword evidence="6 8" id="KW-0030">Aminoacyl-tRNA synthetase</keyword>